<evidence type="ECO:0000256" key="1">
    <source>
        <dbReference type="ARBA" id="ARBA00000085"/>
    </source>
</evidence>
<evidence type="ECO:0000313" key="13">
    <source>
        <dbReference type="Proteomes" id="UP001597374"/>
    </source>
</evidence>
<comment type="caution">
    <text evidence="12">The sequence shown here is derived from an EMBL/GenBank/DDBJ whole genome shotgun (WGS) entry which is preliminary data.</text>
</comment>
<evidence type="ECO:0000259" key="10">
    <source>
        <dbReference type="PROSITE" id="PS50109"/>
    </source>
</evidence>
<gene>
    <name evidence="12" type="ORF">ACFSKP_14335</name>
</gene>
<dbReference type="Pfam" id="PF08448">
    <property type="entry name" value="PAS_4"/>
    <property type="match status" value="3"/>
</dbReference>
<reference evidence="13" key="1">
    <citation type="journal article" date="2019" name="Int. J. Syst. Evol. Microbiol.">
        <title>The Global Catalogue of Microorganisms (GCM) 10K type strain sequencing project: providing services to taxonomists for standard genome sequencing and annotation.</title>
        <authorList>
            <consortium name="The Broad Institute Genomics Platform"/>
            <consortium name="The Broad Institute Genome Sequencing Center for Infectious Disease"/>
            <person name="Wu L."/>
            <person name="Ma J."/>
        </authorList>
    </citation>
    <scope>NUCLEOTIDE SEQUENCE [LARGE SCALE GENOMIC DNA]</scope>
    <source>
        <strain evidence="13">CGMCC 4.1782</strain>
    </source>
</reference>
<dbReference type="Gene3D" id="3.30.565.10">
    <property type="entry name" value="Histidine kinase-like ATPase, C-terminal domain"/>
    <property type="match status" value="1"/>
</dbReference>
<proteinExistence type="predicted"/>
<dbReference type="PROSITE" id="PS50112">
    <property type="entry name" value="PAS"/>
    <property type="match status" value="1"/>
</dbReference>
<keyword evidence="5" id="KW-0547">Nucleotide-binding</keyword>
<dbReference type="InterPro" id="IPR005467">
    <property type="entry name" value="His_kinase_dom"/>
</dbReference>
<dbReference type="InterPro" id="IPR013656">
    <property type="entry name" value="PAS_4"/>
</dbReference>
<evidence type="ECO:0000256" key="7">
    <source>
        <dbReference type="ARBA" id="ARBA00022840"/>
    </source>
</evidence>
<comment type="catalytic activity">
    <reaction evidence="1">
        <text>ATP + protein L-histidine = ADP + protein N-phospho-L-histidine.</text>
        <dbReference type="EC" id="2.7.13.3"/>
    </reaction>
</comment>
<dbReference type="InterPro" id="IPR050482">
    <property type="entry name" value="Sensor_HK_TwoCompSys"/>
</dbReference>
<keyword evidence="3" id="KW-0597">Phosphoprotein</keyword>
<evidence type="ECO:0000256" key="9">
    <source>
        <dbReference type="SAM" id="Coils"/>
    </source>
</evidence>
<organism evidence="12 13">
    <name type="scientific">Pontibacter ruber</name>
    <dbReference type="NCBI Taxonomy" id="1343895"/>
    <lineage>
        <taxon>Bacteria</taxon>
        <taxon>Pseudomonadati</taxon>
        <taxon>Bacteroidota</taxon>
        <taxon>Cytophagia</taxon>
        <taxon>Cytophagales</taxon>
        <taxon>Hymenobacteraceae</taxon>
        <taxon>Pontibacter</taxon>
    </lineage>
</organism>
<keyword evidence="4" id="KW-0808">Transferase</keyword>
<evidence type="ECO:0000256" key="4">
    <source>
        <dbReference type="ARBA" id="ARBA00022679"/>
    </source>
</evidence>
<dbReference type="SUPFAM" id="SSF55874">
    <property type="entry name" value="ATPase domain of HSP90 chaperone/DNA topoisomerase II/histidine kinase"/>
    <property type="match status" value="1"/>
</dbReference>
<evidence type="ECO:0000256" key="6">
    <source>
        <dbReference type="ARBA" id="ARBA00022777"/>
    </source>
</evidence>
<dbReference type="Pfam" id="PF07730">
    <property type="entry name" value="HisKA_3"/>
    <property type="match status" value="1"/>
</dbReference>
<dbReference type="Gene3D" id="1.20.5.1930">
    <property type="match status" value="1"/>
</dbReference>
<dbReference type="EC" id="2.7.13.3" evidence="2"/>
<dbReference type="InterPro" id="IPR035965">
    <property type="entry name" value="PAS-like_dom_sf"/>
</dbReference>
<evidence type="ECO:0000259" key="11">
    <source>
        <dbReference type="PROSITE" id="PS50112"/>
    </source>
</evidence>
<dbReference type="Pfam" id="PF02518">
    <property type="entry name" value="HATPase_c"/>
    <property type="match status" value="1"/>
</dbReference>
<dbReference type="SUPFAM" id="SSF55785">
    <property type="entry name" value="PYP-like sensor domain (PAS domain)"/>
    <property type="match status" value="3"/>
</dbReference>
<dbReference type="Gene3D" id="3.30.450.20">
    <property type="entry name" value="PAS domain"/>
    <property type="match status" value="4"/>
</dbReference>
<evidence type="ECO:0000256" key="2">
    <source>
        <dbReference type="ARBA" id="ARBA00012438"/>
    </source>
</evidence>
<feature type="domain" description="Histidine kinase" evidence="10">
    <location>
        <begin position="680"/>
        <end position="875"/>
    </location>
</feature>
<dbReference type="SMART" id="SM00387">
    <property type="entry name" value="HATPase_c"/>
    <property type="match status" value="1"/>
</dbReference>
<name>A0ABW5CYJ7_9BACT</name>
<dbReference type="InterPro" id="IPR003594">
    <property type="entry name" value="HATPase_dom"/>
</dbReference>
<keyword evidence="9" id="KW-0175">Coiled coil</keyword>
<dbReference type="Proteomes" id="UP001597374">
    <property type="component" value="Unassembled WGS sequence"/>
</dbReference>
<feature type="domain" description="PAS" evidence="11">
    <location>
        <begin position="464"/>
        <end position="534"/>
    </location>
</feature>
<dbReference type="CDD" id="cd16917">
    <property type="entry name" value="HATPase_UhpB-NarQ-NarX-like"/>
    <property type="match status" value="1"/>
</dbReference>
<keyword evidence="7" id="KW-0067">ATP-binding</keyword>
<dbReference type="NCBIfam" id="TIGR00229">
    <property type="entry name" value="sensory_box"/>
    <property type="match status" value="1"/>
</dbReference>
<protein>
    <recommendedName>
        <fullName evidence="2">histidine kinase</fullName>
        <ecNumber evidence="2">2.7.13.3</ecNumber>
    </recommendedName>
</protein>
<dbReference type="CDD" id="cd00130">
    <property type="entry name" value="PAS"/>
    <property type="match status" value="1"/>
</dbReference>
<dbReference type="InterPro" id="IPR011712">
    <property type="entry name" value="Sig_transdc_His_kin_sub3_dim/P"/>
</dbReference>
<evidence type="ECO:0000256" key="3">
    <source>
        <dbReference type="ARBA" id="ARBA00022553"/>
    </source>
</evidence>
<dbReference type="PANTHER" id="PTHR24421">
    <property type="entry name" value="NITRATE/NITRITE SENSOR PROTEIN NARX-RELATED"/>
    <property type="match status" value="1"/>
</dbReference>
<dbReference type="SMART" id="SM00091">
    <property type="entry name" value="PAS"/>
    <property type="match status" value="4"/>
</dbReference>
<evidence type="ECO:0000256" key="5">
    <source>
        <dbReference type="ARBA" id="ARBA00022741"/>
    </source>
</evidence>
<dbReference type="InterPro" id="IPR000014">
    <property type="entry name" value="PAS"/>
</dbReference>
<dbReference type="PROSITE" id="PS50109">
    <property type="entry name" value="HIS_KIN"/>
    <property type="match status" value="1"/>
</dbReference>
<keyword evidence="6" id="KW-0418">Kinase</keyword>
<accession>A0ABW5CYJ7</accession>
<keyword evidence="8" id="KW-0902">Two-component regulatory system</keyword>
<evidence type="ECO:0000313" key="12">
    <source>
        <dbReference type="EMBL" id="MFD2247442.1"/>
    </source>
</evidence>
<feature type="coiled-coil region" evidence="9">
    <location>
        <begin position="295"/>
        <end position="343"/>
    </location>
</feature>
<dbReference type="InterPro" id="IPR036890">
    <property type="entry name" value="HATPase_C_sf"/>
</dbReference>
<sequence length="890" mass="100445">MSDTSCIALPEKTSTQALLFSSVFDAQSGLTLLLSPQLIIQGISDALLRETFTVREDIIGRSLFDVFPDNPAAPEAQATTNARTSIELALATRTTQKMHLQQYDIPDPASPGKFIERYWSTTSIPILGEQGEVLCILHETNNITEEVQAKHQLKESQGREQTAMAQAEQQQLRLKRLFDQAPAAMAILEGPELVFKEINDTYRQLFPGRRLLGLPLFEALPELKYNPAGAAIRKVFETGETFEGKEVLVPVARYQDQPEEDIYWDFINQAIYDAHGKVSGVLVFALDVTDYVETRRKVEKNSEALRYLNQELEERVRQRTRELQLAEAEADRQSKRLRNLFMQAPAAICILDGPELVYELVNPVYEKLFPGRELLGKPILEALPEIEHNPVYTAFREVYETGETHEEAELLIPFAHPEDGVLENRYFRYILQARFNEQEQVDGIVVFALEITEQVEARKAAEASEQQLRLVTDALPVLIGYLDKEEKYRFTNKAYERWFPVKSEELIGRRVRDVIGEASYQNVKGYIEHAFTGTAVDFEACMPYRDNFTKYIQTSYVPDVKNGSVQGFYTLVTDVSEQVQARKALEESEHKAKLIAEKLAIANQDLKAANEELGKYNSQLEERVAIRTSALQKSNKLLQEQIAENKKAEASLFASHKQLKALTKHLQVMREEERKYIARELHDELGQSFTALKIDVSLLLKKLGAGTVEQQVLHGELQSMMSTINGSIASVRKIVATLRPALLDNFGLLSEIESQAQDLQKRTSISVEVHSDLDYVDLGQEVSIEVFRIIQESMTNIARHAEASRAVITVSRSDGHYQFMVSDNGKGIPATGSPKLKSFGLLGMHERAERIGATLSIDSKPKKGTLVKLKVPFHETGHLVNDLKIHLNDD</sequence>
<dbReference type="EMBL" id="JBHUIM010000002">
    <property type="protein sequence ID" value="MFD2247442.1"/>
    <property type="molecule type" value="Genomic_DNA"/>
</dbReference>
<evidence type="ECO:0000256" key="8">
    <source>
        <dbReference type="ARBA" id="ARBA00023012"/>
    </source>
</evidence>
<keyword evidence="13" id="KW-1185">Reference proteome</keyword>
<dbReference type="RefSeq" id="WP_250430374.1">
    <property type="nucleotide sequence ID" value="NZ_JALPRR010000003.1"/>
</dbReference>
<dbReference type="PANTHER" id="PTHR24421:SF10">
    <property type="entry name" value="NITRATE_NITRITE SENSOR PROTEIN NARQ"/>
    <property type="match status" value="1"/>
</dbReference>
<feature type="coiled-coil region" evidence="9">
    <location>
        <begin position="585"/>
        <end position="651"/>
    </location>
</feature>